<keyword evidence="4 11" id="KW-0378">Hydrolase</keyword>
<dbReference type="GO" id="GO:0005975">
    <property type="term" value="P:carbohydrate metabolic process"/>
    <property type="evidence" value="ECO:0007669"/>
    <property type="project" value="InterPro"/>
</dbReference>
<evidence type="ECO:0000256" key="1">
    <source>
        <dbReference type="ARBA" id="ARBA00004496"/>
    </source>
</evidence>
<dbReference type="PANTHER" id="PTHR42891:SF1">
    <property type="entry name" value="D-GLYCERO-BETA-D-MANNO-HEPTOSE-1,7-BISPHOSPHATE 7-PHOSPHATASE"/>
    <property type="match status" value="1"/>
</dbReference>
<dbReference type="Proteomes" id="UP000307756">
    <property type="component" value="Unassembled WGS sequence"/>
</dbReference>
<feature type="site" description="Contributes to substrate recognition" evidence="14">
    <location>
        <position position="109"/>
    </location>
</feature>
<dbReference type="InterPro" id="IPR004446">
    <property type="entry name" value="Heptose_bisP_phosphatase"/>
</dbReference>
<dbReference type="RefSeq" id="WP_136833112.1">
    <property type="nucleotide sequence ID" value="NZ_SWBM01000005.1"/>
</dbReference>
<feature type="binding site" evidence="13">
    <location>
        <begin position="51"/>
        <end position="54"/>
    </location>
    <ligand>
        <name>substrate</name>
    </ligand>
</feature>
<comment type="pathway">
    <text evidence="9">Nucleotide-sugar biosynthesis; GDP-D-glycero-alpha-D-manno-heptose biosynthesis; GDP-D-glycero-alpha-D-manno-heptose from D-glycero-alpha-D-manno-heptose 7-phosphate: step 2/3.</text>
</comment>
<feature type="binding site" evidence="15">
    <location>
        <position position="91"/>
    </location>
    <ligand>
        <name>Zn(2+)</name>
        <dbReference type="ChEBI" id="CHEBI:29105"/>
    </ligand>
</feature>
<evidence type="ECO:0000256" key="10">
    <source>
        <dbReference type="ARBA" id="ARBA00061616"/>
    </source>
</evidence>
<dbReference type="PIRSF" id="PIRSF004682">
    <property type="entry name" value="GmhB"/>
    <property type="match status" value="1"/>
</dbReference>
<feature type="binding site" evidence="15">
    <location>
        <position position="11"/>
    </location>
    <ligand>
        <name>Mg(2+)</name>
        <dbReference type="ChEBI" id="CHEBI:18420"/>
    </ligand>
</feature>
<dbReference type="InterPro" id="IPR036412">
    <property type="entry name" value="HAD-like_sf"/>
</dbReference>
<dbReference type="AlphaFoldDB" id="A0A4V5P309"/>
<evidence type="ECO:0000256" key="2">
    <source>
        <dbReference type="ARBA" id="ARBA00022490"/>
    </source>
</evidence>
<evidence type="ECO:0000256" key="6">
    <source>
        <dbReference type="ARBA" id="ARBA00023277"/>
    </source>
</evidence>
<gene>
    <name evidence="16" type="ORF">FA727_19020</name>
</gene>
<feature type="site" description="Stabilizes the phosphoryl group" evidence="14">
    <location>
        <position position="51"/>
    </location>
</feature>
<feature type="active site" description="Nucleophile" evidence="12">
    <location>
        <position position="11"/>
    </location>
</feature>
<organism evidence="16 17">
    <name type="scientific">Robertmurraya kyonggiensis</name>
    <dbReference type="NCBI Taxonomy" id="1037680"/>
    <lineage>
        <taxon>Bacteria</taxon>
        <taxon>Bacillati</taxon>
        <taxon>Bacillota</taxon>
        <taxon>Bacilli</taxon>
        <taxon>Bacillales</taxon>
        <taxon>Bacillaceae</taxon>
        <taxon>Robertmurraya</taxon>
    </lineage>
</organism>
<protein>
    <recommendedName>
        <fullName evidence="11">D,D-heptose 1,7-bisphosphate phosphatase</fullName>
        <ecNumber evidence="11">3.1.3.-</ecNumber>
    </recommendedName>
</protein>
<dbReference type="GO" id="GO:0046872">
    <property type="term" value="F:metal ion binding"/>
    <property type="evidence" value="ECO:0007669"/>
    <property type="project" value="UniProtKB-KW"/>
</dbReference>
<feature type="binding site" evidence="15">
    <location>
        <position position="106"/>
    </location>
    <ligand>
        <name>Zn(2+)</name>
        <dbReference type="ChEBI" id="CHEBI:29105"/>
    </ligand>
</feature>
<evidence type="ECO:0000256" key="12">
    <source>
        <dbReference type="PIRSR" id="PIRSR004682-1"/>
    </source>
</evidence>
<keyword evidence="5 15" id="KW-0862">Zinc</keyword>
<dbReference type="OrthoDB" id="9801899at2"/>
<evidence type="ECO:0000256" key="9">
    <source>
        <dbReference type="ARBA" id="ARBA00060656"/>
    </source>
</evidence>
<evidence type="ECO:0000256" key="3">
    <source>
        <dbReference type="ARBA" id="ARBA00022723"/>
    </source>
</evidence>
<comment type="subcellular location">
    <subcellularLocation>
        <location evidence="1 11">Cytoplasm</location>
    </subcellularLocation>
</comment>
<feature type="binding site" evidence="15">
    <location>
        <position position="108"/>
    </location>
    <ligand>
        <name>Zn(2+)</name>
        <dbReference type="ChEBI" id="CHEBI:29105"/>
    </ligand>
</feature>
<dbReference type="Pfam" id="PF13242">
    <property type="entry name" value="Hydrolase_like"/>
    <property type="match status" value="1"/>
</dbReference>
<accession>A0A4V5P309</accession>
<dbReference type="CDD" id="cd07503">
    <property type="entry name" value="HAD_HisB-N"/>
    <property type="match status" value="1"/>
</dbReference>
<feature type="binding site" evidence="15">
    <location>
        <position position="135"/>
    </location>
    <ligand>
        <name>Mg(2+)</name>
        <dbReference type="ChEBI" id="CHEBI:18420"/>
    </ligand>
</feature>
<feature type="binding site" evidence="15">
    <location>
        <position position="136"/>
    </location>
    <ligand>
        <name>Mg(2+)</name>
        <dbReference type="ChEBI" id="CHEBI:18420"/>
    </ligand>
</feature>
<keyword evidence="2 11" id="KW-0963">Cytoplasm</keyword>
<dbReference type="InterPro" id="IPR023214">
    <property type="entry name" value="HAD_sf"/>
</dbReference>
<keyword evidence="17" id="KW-1185">Reference proteome</keyword>
<evidence type="ECO:0000256" key="13">
    <source>
        <dbReference type="PIRSR" id="PIRSR004682-2"/>
    </source>
</evidence>
<comment type="catalytic activity">
    <reaction evidence="7">
        <text>D-glycero-alpha-D-manno-heptose 1,7-bisphosphate + H2O = D-glycero-alpha-D-manno-heptose 1-phosphate + phosphate</text>
        <dbReference type="Rhea" id="RHEA:28522"/>
        <dbReference type="ChEBI" id="CHEBI:15377"/>
        <dbReference type="ChEBI" id="CHEBI:43474"/>
        <dbReference type="ChEBI" id="CHEBI:60207"/>
        <dbReference type="ChEBI" id="CHEBI:61574"/>
        <dbReference type="EC" id="3.1.3.83"/>
    </reaction>
</comment>
<dbReference type="SUPFAM" id="SSF56784">
    <property type="entry name" value="HAD-like"/>
    <property type="match status" value="1"/>
</dbReference>
<name>A0A4V5P309_9BACI</name>
<dbReference type="EMBL" id="SWBM01000005">
    <property type="protein sequence ID" value="TKC15510.1"/>
    <property type="molecule type" value="Genomic_DNA"/>
</dbReference>
<dbReference type="NCBIfam" id="TIGR00213">
    <property type="entry name" value="GmhB_yaeD"/>
    <property type="match status" value="1"/>
</dbReference>
<dbReference type="NCBIfam" id="TIGR01662">
    <property type="entry name" value="HAD-SF-IIIA"/>
    <property type="match status" value="1"/>
</dbReference>
<feature type="binding site" evidence="15">
    <location>
        <position position="93"/>
    </location>
    <ligand>
        <name>Zn(2+)</name>
        <dbReference type="ChEBI" id="CHEBI:29105"/>
    </ligand>
</feature>
<evidence type="ECO:0000256" key="15">
    <source>
        <dbReference type="PIRSR" id="PIRSR004682-4"/>
    </source>
</evidence>
<feature type="active site" description="Nucleophile" evidence="12">
    <location>
        <position position="9"/>
    </location>
</feature>
<dbReference type="GO" id="GO:0005737">
    <property type="term" value="C:cytoplasm"/>
    <property type="evidence" value="ECO:0007669"/>
    <property type="project" value="UniProtKB-SubCell"/>
</dbReference>
<evidence type="ECO:0000313" key="17">
    <source>
        <dbReference type="Proteomes" id="UP000307756"/>
    </source>
</evidence>
<evidence type="ECO:0000256" key="8">
    <source>
        <dbReference type="ARBA" id="ARBA00058363"/>
    </source>
</evidence>
<keyword evidence="3 15" id="KW-0479">Metal-binding</keyword>
<dbReference type="GO" id="GO:0016791">
    <property type="term" value="F:phosphatase activity"/>
    <property type="evidence" value="ECO:0007669"/>
    <property type="project" value="InterPro"/>
</dbReference>
<comment type="cofactor">
    <cofactor evidence="15">
        <name>Zn(2+)</name>
        <dbReference type="ChEBI" id="CHEBI:29105"/>
    </cofactor>
</comment>
<dbReference type="FunFam" id="3.40.50.1000:FF:000037">
    <property type="entry name" value="D,D-heptose 1,7-bisphosphate phosphatase"/>
    <property type="match status" value="1"/>
</dbReference>
<dbReference type="NCBIfam" id="TIGR01656">
    <property type="entry name" value="Histidinol-ppas"/>
    <property type="match status" value="1"/>
</dbReference>
<dbReference type="PANTHER" id="PTHR42891">
    <property type="entry name" value="D-GLYCERO-BETA-D-MANNO-HEPTOSE-1,7-BISPHOSPHATE 7-PHOSPHATASE"/>
    <property type="match status" value="1"/>
</dbReference>
<reference evidence="16 17" key="1">
    <citation type="journal article" date="2011" name="J. Microbiol.">
        <title>Bacillus kyonggiensis sp. nov., isolated from soil of a lettuce field.</title>
        <authorList>
            <person name="Dong K."/>
            <person name="Lee S."/>
        </authorList>
    </citation>
    <scope>NUCLEOTIDE SEQUENCE [LARGE SCALE GENOMIC DNA]</scope>
    <source>
        <strain evidence="16 17">NB22</strain>
    </source>
</reference>
<feature type="binding site" evidence="13">
    <location>
        <begin position="9"/>
        <end position="11"/>
    </location>
    <ligand>
        <name>substrate</name>
    </ligand>
</feature>
<comment type="cofactor">
    <cofactor evidence="15">
        <name>Mg(2+)</name>
        <dbReference type="ChEBI" id="CHEBI:18420"/>
    </cofactor>
</comment>
<evidence type="ECO:0000256" key="11">
    <source>
        <dbReference type="PIRNR" id="PIRNR004682"/>
    </source>
</evidence>
<evidence type="ECO:0000313" key="16">
    <source>
        <dbReference type="EMBL" id="TKC15510.1"/>
    </source>
</evidence>
<dbReference type="InterPro" id="IPR006543">
    <property type="entry name" value="Histidinol-phos"/>
</dbReference>
<feature type="binding site" evidence="13">
    <location>
        <begin position="17"/>
        <end position="20"/>
    </location>
    <ligand>
        <name>substrate</name>
    </ligand>
</feature>
<comment type="function">
    <text evidence="8">Converts the D-glycero-alpha-D-manno-heptose 1,7-bisphosphate intermediate into D-glycero-alpha-D-manno-heptose 1-phosphate by removing the phosphate group at the C-7 position.</text>
</comment>
<dbReference type="InterPro" id="IPR006549">
    <property type="entry name" value="HAD-SF_hydro_IIIA"/>
</dbReference>
<feature type="binding site" evidence="13">
    <location>
        <position position="136"/>
    </location>
    <ligand>
        <name>substrate</name>
    </ligand>
</feature>
<proteinExistence type="inferred from homology"/>
<dbReference type="Gene3D" id="3.40.50.1000">
    <property type="entry name" value="HAD superfamily/HAD-like"/>
    <property type="match status" value="1"/>
</dbReference>
<feature type="site" description="Contributes to substrate recognition" evidence="14">
    <location>
        <position position="110"/>
    </location>
</feature>
<keyword evidence="6 11" id="KW-0119">Carbohydrate metabolism</keyword>
<keyword evidence="15" id="KW-0460">Magnesium</keyword>
<evidence type="ECO:0000256" key="5">
    <source>
        <dbReference type="ARBA" id="ARBA00022833"/>
    </source>
</evidence>
<feature type="binding site" evidence="15">
    <location>
        <position position="9"/>
    </location>
    <ligand>
        <name>Mg(2+)</name>
        <dbReference type="ChEBI" id="CHEBI:18420"/>
    </ligand>
</feature>
<feature type="binding site" evidence="13">
    <location>
        <begin position="109"/>
        <end position="110"/>
    </location>
    <ligand>
        <name>substrate</name>
    </ligand>
</feature>
<evidence type="ECO:0000256" key="4">
    <source>
        <dbReference type="ARBA" id="ARBA00022801"/>
    </source>
</evidence>
<evidence type="ECO:0000256" key="14">
    <source>
        <dbReference type="PIRSR" id="PIRSR004682-3"/>
    </source>
</evidence>
<comment type="caution">
    <text evidence="16">The sequence shown here is derived from an EMBL/GenBank/DDBJ whole genome shotgun (WGS) entry which is preliminary data.</text>
</comment>
<evidence type="ECO:0000256" key="7">
    <source>
        <dbReference type="ARBA" id="ARBA00051130"/>
    </source>
</evidence>
<comment type="similarity">
    <text evidence="10 11">Belongs to the gmhB family.</text>
</comment>
<dbReference type="EC" id="3.1.3.-" evidence="11"/>
<sequence length="167" mass="19468">MSRPAVFFDRDGVLNEDLGYVYHQKQFKWMPGAMKTIKFLKDEGYSIFVITNQSGVARGLYKEEDVQQLHLWMNEELFLRYRTQIDAFYYCPHHPSHGIGSYKRECQCRKPKPGLIHQAFHDFDIDISASVVIGDKNSDMDAAKEVGITGWLFQGKNLYDFFVNKRS</sequence>